<feature type="transmembrane region" description="Helical" evidence="1">
    <location>
        <begin position="212"/>
        <end position="231"/>
    </location>
</feature>
<dbReference type="Gene3D" id="1.10.3210.10">
    <property type="entry name" value="Hypothetical protein af1432"/>
    <property type="match status" value="1"/>
</dbReference>
<feature type="domain" description="HD-GYP" evidence="2">
    <location>
        <begin position="237"/>
        <end position="432"/>
    </location>
</feature>
<feature type="transmembrane region" description="Helical" evidence="1">
    <location>
        <begin position="184"/>
        <end position="206"/>
    </location>
</feature>
<dbReference type="RefSeq" id="WP_186962737.1">
    <property type="nucleotide sequence ID" value="NZ_JACOPR010000001.1"/>
</dbReference>
<evidence type="ECO:0000256" key="1">
    <source>
        <dbReference type="SAM" id="Phobius"/>
    </source>
</evidence>
<evidence type="ECO:0000313" key="4">
    <source>
        <dbReference type="Proteomes" id="UP000660021"/>
    </source>
</evidence>
<feature type="transmembrane region" description="Helical" evidence="1">
    <location>
        <begin position="7"/>
        <end position="26"/>
    </location>
</feature>
<feature type="transmembrane region" description="Helical" evidence="1">
    <location>
        <begin position="148"/>
        <end position="172"/>
    </location>
</feature>
<evidence type="ECO:0000313" key="3">
    <source>
        <dbReference type="EMBL" id="MBC5729268.1"/>
    </source>
</evidence>
<dbReference type="CDD" id="cd00077">
    <property type="entry name" value="HDc"/>
    <property type="match status" value="1"/>
</dbReference>
<reference evidence="3 4" key="1">
    <citation type="submission" date="2020-08" db="EMBL/GenBank/DDBJ databases">
        <title>Genome public.</title>
        <authorList>
            <person name="Liu C."/>
            <person name="Sun Q."/>
        </authorList>
    </citation>
    <scope>NUCLEOTIDE SEQUENCE [LARGE SCALE GENOMIC DNA]</scope>
    <source>
        <strain evidence="3 4">New-38</strain>
    </source>
</reference>
<dbReference type="Proteomes" id="UP000660021">
    <property type="component" value="Unassembled WGS sequence"/>
</dbReference>
<evidence type="ECO:0000259" key="2">
    <source>
        <dbReference type="PROSITE" id="PS51832"/>
    </source>
</evidence>
<dbReference type="SUPFAM" id="SSF109604">
    <property type="entry name" value="HD-domain/PDEase-like"/>
    <property type="match status" value="1"/>
</dbReference>
<feature type="transmembrane region" description="Helical" evidence="1">
    <location>
        <begin position="69"/>
        <end position="89"/>
    </location>
</feature>
<keyword evidence="1" id="KW-0812">Transmembrane</keyword>
<dbReference type="PANTHER" id="PTHR43155:SF2">
    <property type="entry name" value="CYCLIC DI-GMP PHOSPHODIESTERASE PA4108"/>
    <property type="match status" value="1"/>
</dbReference>
<organism evidence="3 4">
    <name type="scientific">Pseudoflavonifractor hominis</name>
    <dbReference type="NCBI Taxonomy" id="2763059"/>
    <lineage>
        <taxon>Bacteria</taxon>
        <taxon>Bacillati</taxon>
        <taxon>Bacillota</taxon>
        <taxon>Clostridia</taxon>
        <taxon>Eubacteriales</taxon>
        <taxon>Oscillospiraceae</taxon>
        <taxon>Pseudoflavonifractor</taxon>
    </lineage>
</organism>
<feature type="transmembrane region" description="Helical" evidence="1">
    <location>
        <begin position="38"/>
        <end position="57"/>
    </location>
</feature>
<keyword evidence="4" id="KW-1185">Reference proteome</keyword>
<name>A0ABR7HP09_9FIRM</name>
<dbReference type="InterPro" id="IPR003607">
    <property type="entry name" value="HD/PDEase_dom"/>
</dbReference>
<dbReference type="PANTHER" id="PTHR43155">
    <property type="entry name" value="CYCLIC DI-GMP PHOSPHODIESTERASE PA4108-RELATED"/>
    <property type="match status" value="1"/>
</dbReference>
<dbReference type="EMBL" id="JACOPR010000001">
    <property type="protein sequence ID" value="MBC5729268.1"/>
    <property type="molecule type" value="Genomic_DNA"/>
</dbReference>
<dbReference type="InterPro" id="IPR006675">
    <property type="entry name" value="HDIG_dom"/>
</dbReference>
<dbReference type="Pfam" id="PF13487">
    <property type="entry name" value="HD_5"/>
    <property type="match status" value="1"/>
</dbReference>
<proteinExistence type="predicted"/>
<dbReference type="InterPro" id="IPR037522">
    <property type="entry name" value="HD_GYP_dom"/>
</dbReference>
<dbReference type="NCBIfam" id="TIGR00277">
    <property type="entry name" value="HDIG"/>
    <property type="match status" value="1"/>
</dbReference>
<protein>
    <submittedName>
        <fullName evidence="3">HD-GYP domain-containing protein</fullName>
    </submittedName>
</protein>
<accession>A0ABR7HP09</accession>
<sequence>MQKHQPSTWYIGLVILLGMGSGIYSVCRSLQDAPWQDPYVLGALVILCVLCRCLPLYIRPDCTIDMSFISILATVLLLGPETATAIVFLTKPLEIYPRESGGGYCHIFNTAPVKTLFNTSNLNLSFTLSGFLYHAANGVPGDLSLPGVLLPSLLFVFCSIVLNSFILLFLFLLEGKVSFYPTILQMFLGLLPSILCSAPMAYFLAMLLQMPAGAWLAFLFMLPLLLARYSFKLYLSSVQQQYSILKALTAALDAKGTYTEGHSARVSRFAVQIAGRMGLSSKAIRQLQTGAVFHDIGKIGIPDSILQKPGKLTPEERAVIQRHPVIGVDILKNIDSYREILDMVRHHHERYDGGGYPDGTRGEELSLEVYILAAADAYDAITSDRPYCSGRSPKVAAEILRAEAGRQFHPEVARVAADMAESGLLDPHSEEEEGPPC</sequence>
<dbReference type="SMART" id="SM00471">
    <property type="entry name" value="HDc"/>
    <property type="match status" value="1"/>
</dbReference>
<keyword evidence="1" id="KW-0472">Membrane</keyword>
<dbReference type="PROSITE" id="PS51832">
    <property type="entry name" value="HD_GYP"/>
    <property type="match status" value="1"/>
</dbReference>
<keyword evidence="1" id="KW-1133">Transmembrane helix</keyword>
<gene>
    <name evidence="3" type="ORF">H8S34_00265</name>
</gene>
<comment type="caution">
    <text evidence="3">The sequence shown here is derived from an EMBL/GenBank/DDBJ whole genome shotgun (WGS) entry which is preliminary data.</text>
</comment>